<sequence length="447" mass="52565">MSRKSKQQNKEQKNLPSQEVTLKEYFKSLPSKKKQTISERTQDIVEYIQDQNLNPKYFEIQKCEQGFDVRMEIKEIGKQRMACTFSELLVQINSKLDQNVIILNLNANDLVAKLDINLLQDLKVFQKTLKQFTFSMSKHSSLQSKSNGKKIGSFMDIICKLDLLEKLHLNLSHNFIGSYLSDILKKISKLKKLNNLSLNFNNCEVSESDLEDFSKNLQQFTNLNKLSLMFMKNNLPNPSQLFFCIAQMNNIKELELDLRHNEIESQSVQQLCFSIEQFSFLYKLHLNLSNNKVYKEGAKYLGMSIKKLDKLVDLLLSLQWDNIQDLGSDWLGQEISQMDNLIKLRLELWQIIQQFFKTKVILIILIKRFDKIKTPEIICNHLMQMNNLIQVNTFLTSYENMPLNYTIFEELINQKASLFHSIIGYYKLISNKMTYNPNYVFWDLYID</sequence>
<gene>
    <name evidence="1" type="ORF">TTHERM_000008779</name>
</gene>
<name>W7XK98_TETTS</name>
<reference evidence="2" key="1">
    <citation type="journal article" date="2006" name="PLoS Biol.">
        <title>Macronuclear genome sequence of the ciliate Tetrahymena thermophila, a model eukaryote.</title>
        <authorList>
            <person name="Eisen J.A."/>
            <person name="Coyne R.S."/>
            <person name="Wu M."/>
            <person name="Wu D."/>
            <person name="Thiagarajan M."/>
            <person name="Wortman J.R."/>
            <person name="Badger J.H."/>
            <person name="Ren Q."/>
            <person name="Amedeo P."/>
            <person name="Jones K.M."/>
            <person name="Tallon L.J."/>
            <person name="Delcher A.L."/>
            <person name="Salzberg S.L."/>
            <person name="Silva J.C."/>
            <person name="Haas B.J."/>
            <person name="Majoros W.H."/>
            <person name="Farzad M."/>
            <person name="Carlton J.M."/>
            <person name="Smith R.K. Jr."/>
            <person name="Garg J."/>
            <person name="Pearlman R.E."/>
            <person name="Karrer K.M."/>
            <person name="Sun L."/>
            <person name="Manning G."/>
            <person name="Elde N.C."/>
            <person name="Turkewitz A.P."/>
            <person name="Asai D.J."/>
            <person name="Wilkes D.E."/>
            <person name="Wang Y."/>
            <person name="Cai H."/>
            <person name="Collins K."/>
            <person name="Stewart B.A."/>
            <person name="Lee S.R."/>
            <person name="Wilamowska K."/>
            <person name="Weinberg Z."/>
            <person name="Ruzzo W.L."/>
            <person name="Wloga D."/>
            <person name="Gaertig J."/>
            <person name="Frankel J."/>
            <person name="Tsao C.-C."/>
            <person name="Gorovsky M.A."/>
            <person name="Keeling P.J."/>
            <person name="Waller R.F."/>
            <person name="Patron N.J."/>
            <person name="Cherry J.M."/>
            <person name="Stover N.A."/>
            <person name="Krieger C.J."/>
            <person name="del Toro C."/>
            <person name="Ryder H.F."/>
            <person name="Williamson S.C."/>
            <person name="Barbeau R.A."/>
            <person name="Hamilton E.P."/>
            <person name="Orias E."/>
        </authorList>
    </citation>
    <scope>NUCLEOTIDE SEQUENCE [LARGE SCALE GENOMIC DNA]</scope>
    <source>
        <strain evidence="2">SB210</strain>
    </source>
</reference>
<evidence type="ECO:0008006" key="3">
    <source>
        <dbReference type="Google" id="ProtNLM"/>
    </source>
</evidence>
<dbReference type="AlphaFoldDB" id="W7XK98"/>
<dbReference type="InterPro" id="IPR032675">
    <property type="entry name" value="LRR_dom_sf"/>
</dbReference>
<dbReference type="GeneID" id="24436781"/>
<dbReference type="RefSeq" id="XP_012651100.1">
    <property type="nucleotide sequence ID" value="XM_012795646.1"/>
</dbReference>
<dbReference type="Gene3D" id="3.80.10.10">
    <property type="entry name" value="Ribonuclease Inhibitor"/>
    <property type="match status" value="1"/>
</dbReference>
<keyword evidence="2" id="KW-1185">Reference proteome</keyword>
<dbReference type="Proteomes" id="UP000009168">
    <property type="component" value="Unassembled WGS sequence"/>
</dbReference>
<proteinExistence type="predicted"/>
<evidence type="ECO:0000313" key="2">
    <source>
        <dbReference type="Proteomes" id="UP000009168"/>
    </source>
</evidence>
<accession>W7XK98</accession>
<evidence type="ECO:0000313" key="1">
    <source>
        <dbReference type="EMBL" id="EWS76316.1"/>
    </source>
</evidence>
<dbReference type="EMBL" id="GG662845">
    <property type="protein sequence ID" value="EWS76316.1"/>
    <property type="molecule type" value="Genomic_DNA"/>
</dbReference>
<organism evidence="1 2">
    <name type="scientific">Tetrahymena thermophila (strain SB210)</name>
    <dbReference type="NCBI Taxonomy" id="312017"/>
    <lineage>
        <taxon>Eukaryota</taxon>
        <taxon>Sar</taxon>
        <taxon>Alveolata</taxon>
        <taxon>Ciliophora</taxon>
        <taxon>Intramacronucleata</taxon>
        <taxon>Oligohymenophorea</taxon>
        <taxon>Hymenostomatida</taxon>
        <taxon>Tetrahymenina</taxon>
        <taxon>Tetrahymenidae</taxon>
        <taxon>Tetrahymena</taxon>
    </lineage>
</organism>
<protein>
    <recommendedName>
        <fullName evidence="3">Kinase domain protein</fullName>
    </recommendedName>
</protein>
<dbReference type="InParanoid" id="W7XK98"/>
<dbReference type="SUPFAM" id="SSF52047">
    <property type="entry name" value="RNI-like"/>
    <property type="match status" value="1"/>
</dbReference>
<dbReference type="KEGG" id="tet:TTHERM_000008779"/>